<sequence length="65" mass="7654">MLFLLIFRLDLLLNDIELVFSPFADLTISQIQKAYLQVSCISSRLQHYISRNCWLAYRSKLVKCT</sequence>
<reference evidence="2 3" key="1">
    <citation type="submission" date="2015-01" db="EMBL/GenBank/DDBJ databases">
        <title>Evolution of Trichinella species and genotypes.</title>
        <authorList>
            <person name="Korhonen P.K."/>
            <person name="Edoardo P."/>
            <person name="Giuseppe L.R."/>
            <person name="Gasser R.B."/>
        </authorList>
    </citation>
    <scope>NUCLEOTIDE SEQUENCE [LARGE SCALE GENOMIC DNA]</scope>
    <source>
        <strain evidence="2">ISS470</strain>
    </source>
</reference>
<evidence type="ECO:0000256" key="1">
    <source>
        <dbReference type="SAM" id="SignalP"/>
    </source>
</evidence>
<organism evidence="2 3">
    <name type="scientific">Trichinella pseudospiralis</name>
    <name type="common">Parasitic roundworm</name>
    <dbReference type="NCBI Taxonomy" id="6337"/>
    <lineage>
        <taxon>Eukaryota</taxon>
        <taxon>Metazoa</taxon>
        <taxon>Ecdysozoa</taxon>
        <taxon>Nematoda</taxon>
        <taxon>Enoplea</taxon>
        <taxon>Dorylaimia</taxon>
        <taxon>Trichinellida</taxon>
        <taxon>Trichinellidae</taxon>
        <taxon>Trichinella</taxon>
    </lineage>
</organism>
<dbReference type="Proteomes" id="UP000054995">
    <property type="component" value="Unassembled WGS sequence"/>
</dbReference>
<dbReference type="EMBL" id="JYDT01000002">
    <property type="protein sequence ID" value="KRY93497.1"/>
    <property type="molecule type" value="Genomic_DNA"/>
</dbReference>
<feature type="chain" id="PRO_5006878447" evidence="1">
    <location>
        <begin position="19"/>
        <end position="65"/>
    </location>
</feature>
<accession>A0A0V1G5D1</accession>
<evidence type="ECO:0000313" key="2">
    <source>
        <dbReference type="EMBL" id="KRY93497.1"/>
    </source>
</evidence>
<comment type="caution">
    <text evidence="2">The sequence shown here is derived from an EMBL/GenBank/DDBJ whole genome shotgun (WGS) entry which is preliminary data.</text>
</comment>
<protein>
    <submittedName>
        <fullName evidence="2">Uncharacterized protein</fullName>
    </submittedName>
</protein>
<proteinExistence type="predicted"/>
<evidence type="ECO:0000313" key="3">
    <source>
        <dbReference type="Proteomes" id="UP000054995"/>
    </source>
</evidence>
<name>A0A0V1G5D1_TRIPS</name>
<dbReference type="AlphaFoldDB" id="A0A0V1G5D1"/>
<keyword evidence="1" id="KW-0732">Signal</keyword>
<keyword evidence="3" id="KW-1185">Reference proteome</keyword>
<gene>
    <name evidence="2" type="ORF">T4D_10492</name>
</gene>
<feature type="signal peptide" evidence="1">
    <location>
        <begin position="1"/>
        <end position="18"/>
    </location>
</feature>